<reference evidence="17 18" key="1">
    <citation type="submission" date="2017-08" db="EMBL/GenBank/DDBJ databases">
        <title>Comparative genomics of non-oral Prevotella species.</title>
        <authorList>
            <person name="Accetto T."/>
            <person name="Nograsek B."/>
            <person name="Avgustin G."/>
        </authorList>
    </citation>
    <scope>NUCLEOTIDE SEQUENCE [LARGE SCALE GENOMIC DNA]</scope>
    <source>
        <strain evidence="17 18">TC1-1</strain>
    </source>
</reference>
<comment type="subcellular location">
    <subcellularLocation>
        <location evidence="13">Cytoplasm</location>
    </subcellularLocation>
</comment>
<evidence type="ECO:0000256" key="4">
    <source>
        <dbReference type="ARBA" id="ARBA00022723"/>
    </source>
</evidence>
<feature type="binding site" evidence="13">
    <location>
        <position position="78"/>
    </location>
    <ligand>
        <name>Mg(2+)</name>
        <dbReference type="ChEBI" id="CHEBI:18420"/>
        <label>2</label>
    </ligand>
</feature>
<comment type="catalytic activity">
    <reaction evidence="12 13">
        <text>Endonucleolytic cleavage at a junction such as a reciprocal single-stranded crossover between two homologous DNA duplexes (Holliday junction).</text>
        <dbReference type="EC" id="3.1.21.10"/>
    </reaction>
</comment>
<keyword evidence="7 13" id="KW-0378">Hydrolase</keyword>
<evidence type="ECO:0000313" key="19">
    <source>
        <dbReference type="Proteomes" id="UP000887043"/>
    </source>
</evidence>
<feature type="region of interest" description="Disordered" evidence="15">
    <location>
        <begin position="195"/>
        <end position="217"/>
    </location>
</feature>
<comment type="caution">
    <text evidence="16">The sequence shown here is derived from an EMBL/GenBank/DDBJ whole genome shotgun (WGS) entry which is preliminary data.</text>
</comment>
<dbReference type="GO" id="GO:0000287">
    <property type="term" value="F:magnesium ion binding"/>
    <property type="evidence" value="ECO:0007669"/>
    <property type="project" value="UniProtKB-UniRule"/>
</dbReference>
<dbReference type="EMBL" id="NPJF01000050">
    <property type="protein sequence ID" value="OYP54070.1"/>
    <property type="molecule type" value="Genomic_DNA"/>
</dbReference>
<keyword evidence="6 13" id="KW-0227">DNA damage</keyword>
<comment type="subunit">
    <text evidence="13">Homodimer which binds Holliday junction (HJ) DNA. The HJ becomes 2-fold symmetrical on binding to RuvC with unstacked arms; it has a different conformation from HJ DNA in complex with RuvA. In the full resolvosome a probable DNA-RuvA(4)-RuvB(12)-RuvC(2) complex forms which resolves the HJ.</text>
</comment>
<dbReference type="AlphaFoldDB" id="A0AA37MIG2"/>
<proteinExistence type="inferred from homology"/>
<keyword evidence="8 13" id="KW-0460">Magnesium</keyword>
<dbReference type="GO" id="GO:0048476">
    <property type="term" value="C:Holliday junction resolvase complex"/>
    <property type="evidence" value="ECO:0007669"/>
    <property type="project" value="UniProtKB-UniRule"/>
</dbReference>
<keyword evidence="11 13" id="KW-0234">DNA repair</keyword>
<evidence type="ECO:0000256" key="3">
    <source>
        <dbReference type="ARBA" id="ARBA00022722"/>
    </source>
</evidence>
<evidence type="ECO:0000256" key="7">
    <source>
        <dbReference type="ARBA" id="ARBA00022801"/>
    </source>
</evidence>
<gene>
    <name evidence="13" type="primary">ruvC</name>
    <name evidence="17" type="ORF">CIK91_09565</name>
    <name evidence="16" type="ORF">PRRU23_04710</name>
</gene>
<evidence type="ECO:0000313" key="16">
    <source>
        <dbReference type="EMBL" id="GJG26771.1"/>
    </source>
</evidence>
<evidence type="ECO:0000313" key="18">
    <source>
        <dbReference type="Proteomes" id="UP000216189"/>
    </source>
</evidence>
<feature type="active site" evidence="13">
    <location>
        <position position="153"/>
    </location>
</feature>
<dbReference type="GO" id="GO:0008821">
    <property type="term" value="F:crossover junction DNA endonuclease activity"/>
    <property type="evidence" value="ECO:0007669"/>
    <property type="project" value="UniProtKB-UniRule"/>
</dbReference>
<organism evidence="16 19">
    <name type="scientific">Segatella bryantii</name>
    <name type="common">Prevotella bryantii</name>
    <dbReference type="NCBI Taxonomy" id="77095"/>
    <lineage>
        <taxon>Bacteria</taxon>
        <taxon>Pseudomonadati</taxon>
        <taxon>Bacteroidota</taxon>
        <taxon>Bacteroidia</taxon>
        <taxon>Bacteroidales</taxon>
        <taxon>Prevotellaceae</taxon>
        <taxon>Segatella</taxon>
    </lineage>
</organism>
<evidence type="ECO:0000256" key="13">
    <source>
        <dbReference type="HAMAP-Rule" id="MF_00034"/>
    </source>
</evidence>
<reference evidence="16" key="2">
    <citation type="submission" date="2021-08" db="EMBL/GenBank/DDBJ databases">
        <title>Prevotella lacticifex sp. nov., isolated from rumen of cow.</title>
        <authorList>
            <person name="Shinkai T."/>
            <person name="Ikeyama N."/>
            <person name="Kumagai M."/>
            <person name="Ohmori H."/>
            <person name="Sakamoto M."/>
            <person name="Ohkuma M."/>
            <person name="Mitsumori M."/>
        </authorList>
    </citation>
    <scope>NUCLEOTIDE SEQUENCE</scope>
    <source>
        <strain evidence="16">DSM 11371</strain>
    </source>
</reference>
<dbReference type="GO" id="GO:0006310">
    <property type="term" value="P:DNA recombination"/>
    <property type="evidence" value="ECO:0007669"/>
    <property type="project" value="UniProtKB-UniRule"/>
</dbReference>
<dbReference type="PANTHER" id="PTHR30194">
    <property type="entry name" value="CROSSOVER JUNCTION ENDODEOXYRIBONUCLEASE RUVC"/>
    <property type="match status" value="1"/>
</dbReference>
<dbReference type="InterPro" id="IPR012337">
    <property type="entry name" value="RNaseH-like_sf"/>
</dbReference>
<dbReference type="PANTHER" id="PTHR30194:SF3">
    <property type="entry name" value="CROSSOVER JUNCTION ENDODEOXYRIBONUCLEASE RUVC"/>
    <property type="match status" value="1"/>
</dbReference>
<dbReference type="SUPFAM" id="SSF53098">
    <property type="entry name" value="Ribonuclease H-like"/>
    <property type="match status" value="1"/>
</dbReference>
<dbReference type="PROSITE" id="PS01321">
    <property type="entry name" value="RUVC"/>
    <property type="match status" value="1"/>
</dbReference>
<feature type="compositionally biased region" description="Polar residues" evidence="15">
    <location>
        <begin position="198"/>
        <end position="217"/>
    </location>
</feature>
<protein>
    <recommendedName>
        <fullName evidence="13 14">Crossover junction endodeoxyribonuclease RuvC</fullName>
        <ecNumber evidence="13 14">3.1.21.10</ecNumber>
    </recommendedName>
    <alternativeName>
        <fullName evidence="13">Holliday junction nuclease RuvC</fullName>
    </alternativeName>
    <alternativeName>
        <fullName evidence="13">Holliday junction resolvase RuvC</fullName>
    </alternativeName>
</protein>
<dbReference type="EC" id="3.1.21.10" evidence="13 14"/>
<evidence type="ECO:0000256" key="8">
    <source>
        <dbReference type="ARBA" id="ARBA00022842"/>
    </source>
</evidence>
<dbReference type="InterPro" id="IPR002176">
    <property type="entry name" value="X-over_junc_endoDNase_RuvC"/>
</dbReference>
<dbReference type="CDD" id="cd16962">
    <property type="entry name" value="RuvC"/>
    <property type="match status" value="1"/>
</dbReference>
<dbReference type="EMBL" id="BPTR01000001">
    <property type="protein sequence ID" value="GJG26771.1"/>
    <property type="molecule type" value="Genomic_DNA"/>
</dbReference>
<feature type="active site" evidence="13">
    <location>
        <position position="18"/>
    </location>
</feature>
<evidence type="ECO:0000256" key="6">
    <source>
        <dbReference type="ARBA" id="ARBA00022763"/>
    </source>
</evidence>
<dbReference type="NCBIfam" id="TIGR00228">
    <property type="entry name" value="ruvC"/>
    <property type="match status" value="1"/>
</dbReference>
<name>A0AA37MIG2_SEGBR</name>
<evidence type="ECO:0000256" key="5">
    <source>
        <dbReference type="ARBA" id="ARBA00022759"/>
    </source>
</evidence>
<feature type="binding site" evidence="13">
    <location>
        <position position="153"/>
    </location>
    <ligand>
        <name>Mg(2+)</name>
        <dbReference type="ChEBI" id="CHEBI:18420"/>
        <label>1</label>
    </ligand>
</feature>
<dbReference type="Proteomes" id="UP000887043">
    <property type="component" value="Unassembled WGS sequence"/>
</dbReference>
<dbReference type="GO" id="GO:0005737">
    <property type="term" value="C:cytoplasm"/>
    <property type="evidence" value="ECO:0007669"/>
    <property type="project" value="UniProtKB-SubCell"/>
</dbReference>
<comment type="cofactor">
    <cofactor evidence="13">
        <name>Mg(2+)</name>
        <dbReference type="ChEBI" id="CHEBI:18420"/>
    </cofactor>
    <text evidence="13">Binds 2 Mg(2+) ion per subunit.</text>
</comment>
<dbReference type="Proteomes" id="UP000216189">
    <property type="component" value="Unassembled WGS sequence"/>
</dbReference>
<dbReference type="GO" id="GO:0003677">
    <property type="term" value="F:DNA binding"/>
    <property type="evidence" value="ECO:0007669"/>
    <property type="project" value="UniProtKB-KW"/>
</dbReference>
<dbReference type="Pfam" id="PF02075">
    <property type="entry name" value="RuvC"/>
    <property type="match status" value="1"/>
</dbReference>
<evidence type="ECO:0000256" key="15">
    <source>
        <dbReference type="SAM" id="MobiDB-lite"/>
    </source>
</evidence>
<evidence type="ECO:0000256" key="1">
    <source>
        <dbReference type="ARBA" id="ARBA00009518"/>
    </source>
</evidence>
<dbReference type="InterPro" id="IPR036397">
    <property type="entry name" value="RNaseH_sf"/>
</dbReference>
<dbReference type="InterPro" id="IPR020563">
    <property type="entry name" value="X-over_junc_endoDNase_Mg_BS"/>
</dbReference>
<comment type="function">
    <text evidence="13">The RuvA-RuvB-RuvC complex processes Holliday junction (HJ) DNA during genetic recombination and DNA repair. Endonuclease that resolves HJ intermediates. Cleaves cruciform DNA by making single-stranded nicks across the HJ at symmetrical positions within the homologous arms, yielding a 5'-phosphate and a 3'-hydroxyl group; requires a central core of homology in the junction. The consensus cleavage sequence is 5'-(A/T)TT(C/G)-3'. Cleavage occurs on the 3'-side of the TT dinucleotide at the point of strand exchange. HJ branch migration catalyzed by RuvA-RuvB allows RuvC to scan DNA until it finds its consensus sequence, where it cleaves and resolves the cruciform DNA.</text>
</comment>
<keyword evidence="5 13" id="KW-0255">Endonuclease</keyword>
<comment type="similarity">
    <text evidence="1 13">Belongs to the RuvC family.</text>
</comment>
<evidence type="ECO:0000256" key="10">
    <source>
        <dbReference type="ARBA" id="ARBA00023172"/>
    </source>
</evidence>
<evidence type="ECO:0000256" key="14">
    <source>
        <dbReference type="NCBIfam" id="TIGR00228"/>
    </source>
</evidence>
<sequence>MVVNRKKTNTEKIILGIDPGTNVMGYGLIKVVGNHASMMVMGVIDMRRESDPYLRLGKIFDRVTGIIDEYLPDEMAIEAPFFEKNIQSMLKLGRAQGVAIAAAIHHDVPIHEYAPLKIKQAITGQGQASKEQVASMLQRLLHISQDDMPKFMDATDALGAAYCHFLQSSTPESNAKHYGSWKDFALKNSSRIKKTKISDTPKSTSLNIPRKSTNTNNKQMTLLALNRRSSIK</sequence>
<feature type="active site" evidence="13">
    <location>
        <position position="78"/>
    </location>
</feature>
<keyword evidence="10 13" id="KW-0233">DNA recombination</keyword>
<evidence type="ECO:0000313" key="17">
    <source>
        <dbReference type="EMBL" id="OYP54070.1"/>
    </source>
</evidence>
<evidence type="ECO:0000256" key="11">
    <source>
        <dbReference type="ARBA" id="ARBA00023204"/>
    </source>
</evidence>
<evidence type="ECO:0000256" key="12">
    <source>
        <dbReference type="ARBA" id="ARBA00029354"/>
    </source>
</evidence>
<keyword evidence="9 13" id="KW-0238">DNA-binding</keyword>
<dbReference type="Gene3D" id="3.30.420.10">
    <property type="entry name" value="Ribonuclease H-like superfamily/Ribonuclease H"/>
    <property type="match status" value="1"/>
</dbReference>
<evidence type="ECO:0000256" key="9">
    <source>
        <dbReference type="ARBA" id="ARBA00023125"/>
    </source>
</evidence>
<dbReference type="GO" id="GO:0006281">
    <property type="term" value="P:DNA repair"/>
    <property type="evidence" value="ECO:0007669"/>
    <property type="project" value="UniProtKB-UniRule"/>
</dbReference>
<dbReference type="HAMAP" id="MF_00034">
    <property type="entry name" value="RuvC"/>
    <property type="match status" value="1"/>
</dbReference>
<keyword evidence="18" id="KW-1185">Reference proteome</keyword>
<evidence type="ECO:0000256" key="2">
    <source>
        <dbReference type="ARBA" id="ARBA00022490"/>
    </source>
</evidence>
<feature type="binding site" evidence="13">
    <location>
        <position position="18"/>
    </location>
    <ligand>
        <name>Mg(2+)</name>
        <dbReference type="ChEBI" id="CHEBI:18420"/>
        <label>1</label>
    </ligand>
</feature>
<dbReference type="FunFam" id="3.30.420.10:FF:000002">
    <property type="entry name" value="Crossover junction endodeoxyribonuclease RuvC"/>
    <property type="match status" value="1"/>
</dbReference>
<keyword evidence="2 13" id="KW-0963">Cytoplasm</keyword>
<keyword evidence="3 13" id="KW-0540">Nuclease</keyword>
<keyword evidence="4 13" id="KW-0479">Metal-binding</keyword>
<accession>A0AA37MIG2</accession>
<dbReference type="PRINTS" id="PR00696">
    <property type="entry name" value="RSOLVASERUVC"/>
</dbReference>